<evidence type="ECO:0000313" key="2">
    <source>
        <dbReference type="EMBL" id="KAF6213787.1"/>
    </source>
</evidence>
<accession>A0A8S9XY15</accession>
<name>A0A8S9XY15_APOLU</name>
<organism evidence="2 3">
    <name type="scientific">Apolygus lucorum</name>
    <name type="common">Small green plant bug</name>
    <name type="synonym">Lygocoris lucorum</name>
    <dbReference type="NCBI Taxonomy" id="248454"/>
    <lineage>
        <taxon>Eukaryota</taxon>
        <taxon>Metazoa</taxon>
        <taxon>Ecdysozoa</taxon>
        <taxon>Arthropoda</taxon>
        <taxon>Hexapoda</taxon>
        <taxon>Insecta</taxon>
        <taxon>Pterygota</taxon>
        <taxon>Neoptera</taxon>
        <taxon>Paraneoptera</taxon>
        <taxon>Hemiptera</taxon>
        <taxon>Heteroptera</taxon>
        <taxon>Panheteroptera</taxon>
        <taxon>Cimicomorpha</taxon>
        <taxon>Miridae</taxon>
        <taxon>Mirini</taxon>
        <taxon>Apolygus</taxon>
    </lineage>
</organism>
<feature type="compositionally biased region" description="Polar residues" evidence="1">
    <location>
        <begin position="86"/>
        <end position="100"/>
    </location>
</feature>
<sequence length="100" mass="11203">MQDTNSADATNETISIVGRLREFTPANDWTIAKPRMNNFFEANGIKKDERKRALMLNSLDESAYKLITGLGKKLPKRGRKLDEGNGQESPRSPKNPSLDP</sequence>
<reference evidence="2" key="1">
    <citation type="journal article" date="2021" name="Mol. Ecol. Resour.">
        <title>Apolygus lucorum genome provides insights into omnivorousness and mesophyll feeding.</title>
        <authorList>
            <person name="Liu Y."/>
            <person name="Liu H."/>
            <person name="Wang H."/>
            <person name="Huang T."/>
            <person name="Liu B."/>
            <person name="Yang B."/>
            <person name="Yin L."/>
            <person name="Li B."/>
            <person name="Zhang Y."/>
            <person name="Zhang S."/>
            <person name="Jiang F."/>
            <person name="Zhang X."/>
            <person name="Ren Y."/>
            <person name="Wang B."/>
            <person name="Wang S."/>
            <person name="Lu Y."/>
            <person name="Wu K."/>
            <person name="Fan W."/>
            <person name="Wang G."/>
        </authorList>
    </citation>
    <scope>NUCLEOTIDE SEQUENCE</scope>
    <source>
        <strain evidence="2">12Hb</strain>
    </source>
</reference>
<evidence type="ECO:0000256" key="1">
    <source>
        <dbReference type="SAM" id="MobiDB-lite"/>
    </source>
</evidence>
<evidence type="ECO:0000313" key="3">
    <source>
        <dbReference type="Proteomes" id="UP000466442"/>
    </source>
</evidence>
<keyword evidence="3" id="KW-1185">Reference proteome</keyword>
<proteinExistence type="predicted"/>
<gene>
    <name evidence="2" type="ORF">GE061_011509</name>
</gene>
<protein>
    <submittedName>
        <fullName evidence="2">Uncharacterized protein</fullName>
    </submittedName>
</protein>
<dbReference type="EMBL" id="WIXP02000003">
    <property type="protein sequence ID" value="KAF6213787.1"/>
    <property type="molecule type" value="Genomic_DNA"/>
</dbReference>
<feature type="region of interest" description="Disordered" evidence="1">
    <location>
        <begin position="74"/>
        <end position="100"/>
    </location>
</feature>
<dbReference type="OrthoDB" id="10028501at2759"/>
<comment type="caution">
    <text evidence="2">The sequence shown here is derived from an EMBL/GenBank/DDBJ whole genome shotgun (WGS) entry which is preliminary data.</text>
</comment>
<dbReference type="Proteomes" id="UP000466442">
    <property type="component" value="Unassembled WGS sequence"/>
</dbReference>
<dbReference type="AlphaFoldDB" id="A0A8S9XY15"/>